<dbReference type="Proteomes" id="UP000580051">
    <property type="component" value="Unassembled WGS sequence"/>
</dbReference>
<reference evidence="1 2" key="1">
    <citation type="journal article" date="2020" name="Front. Microbiol.">
        <title>Single-cell genomics of novel Actinobacteria with the Wood-Ljungdahl pathway discovered in a serpentinizing system.</title>
        <authorList>
            <person name="Merino N."/>
            <person name="Kawai M."/>
            <person name="Boyd E.S."/>
            <person name="Colman D.R."/>
            <person name="McGlynn S.E."/>
            <person name="Nealson K.H."/>
            <person name="Kurokawa K."/>
            <person name="Hongoh Y."/>
        </authorList>
    </citation>
    <scope>NUCLEOTIDE SEQUENCE [LARGE SCALE GENOMIC DNA]</scope>
    <source>
        <strain evidence="1 2">S06</strain>
    </source>
</reference>
<dbReference type="CDD" id="cd22231">
    <property type="entry name" value="RHH_NikR_HicB-like"/>
    <property type="match status" value="1"/>
</dbReference>
<evidence type="ECO:0000313" key="1">
    <source>
        <dbReference type="EMBL" id="GFP21624.1"/>
    </source>
</evidence>
<evidence type="ECO:0000313" key="2">
    <source>
        <dbReference type="Proteomes" id="UP000580051"/>
    </source>
</evidence>
<dbReference type="SUPFAM" id="SSF47598">
    <property type="entry name" value="Ribbon-helix-helix"/>
    <property type="match status" value="1"/>
</dbReference>
<sequence length="112" mass="12489">MIFHQIFHYGLITHELPHFDGVCRRGAGGHPQGAALGQEKGGSQTMKSVQVQLPDKLAAEVETLVKGGWFSSEAEVMRAALLDFVRHHRPELMERFLREDIAWALQQKGAKG</sequence>
<dbReference type="GO" id="GO:0006355">
    <property type="term" value="P:regulation of DNA-templated transcription"/>
    <property type="evidence" value="ECO:0007669"/>
    <property type="project" value="InterPro"/>
</dbReference>
<gene>
    <name evidence="1" type="ORF">HKBW3S06_00851</name>
</gene>
<comment type="caution">
    <text evidence="1">The sequence shown here is derived from an EMBL/GenBank/DDBJ whole genome shotgun (WGS) entry which is preliminary data.</text>
</comment>
<accession>A0A6V8QE84</accession>
<protein>
    <recommendedName>
        <fullName evidence="3">Ribbon-helix-helix protein CopG domain-containing protein</fullName>
    </recommendedName>
</protein>
<organism evidence="1 2">
    <name type="scientific">Candidatus Hakubella thermalkaliphila</name>
    <dbReference type="NCBI Taxonomy" id="2754717"/>
    <lineage>
        <taxon>Bacteria</taxon>
        <taxon>Bacillati</taxon>
        <taxon>Actinomycetota</taxon>
        <taxon>Actinomycetota incertae sedis</taxon>
        <taxon>Candidatus Hakubellales</taxon>
        <taxon>Candidatus Hakubellaceae</taxon>
        <taxon>Candidatus Hakubella</taxon>
    </lineage>
</organism>
<name>A0A6V8QE84_9ACTN</name>
<dbReference type="AlphaFoldDB" id="A0A6V8QE84"/>
<evidence type="ECO:0008006" key="3">
    <source>
        <dbReference type="Google" id="ProtNLM"/>
    </source>
</evidence>
<dbReference type="RefSeq" id="WP_258187154.1">
    <property type="nucleotide sequence ID" value="NZ_BLRV01000072.1"/>
</dbReference>
<proteinExistence type="predicted"/>
<dbReference type="InterPro" id="IPR010985">
    <property type="entry name" value="Ribbon_hlx_hlx"/>
</dbReference>
<dbReference type="EMBL" id="BLRV01000072">
    <property type="protein sequence ID" value="GFP21624.1"/>
    <property type="molecule type" value="Genomic_DNA"/>
</dbReference>